<dbReference type="InterPro" id="IPR058163">
    <property type="entry name" value="LysR-type_TF_proteobact-type"/>
</dbReference>
<name>A0A430HL53_9BURK</name>
<dbReference type="PROSITE" id="PS50931">
    <property type="entry name" value="HTH_LYSR"/>
    <property type="match status" value="1"/>
</dbReference>
<evidence type="ECO:0000256" key="2">
    <source>
        <dbReference type="ARBA" id="ARBA00023015"/>
    </source>
</evidence>
<comment type="caution">
    <text evidence="6">The sequence shown here is derived from an EMBL/GenBank/DDBJ whole genome shotgun (WGS) entry which is preliminary data.</text>
</comment>
<dbReference type="FunFam" id="3.40.190.290:FF:000001">
    <property type="entry name" value="Transcriptional regulator, LysR family"/>
    <property type="match status" value="1"/>
</dbReference>
<dbReference type="InterPro" id="IPR005119">
    <property type="entry name" value="LysR_subst-bd"/>
</dbReference>
<dbReference type="Pfam" id="PF00126">
    <property type="entry name" value="HTH_1"/>
    <property type="match status" value="1"/>
</dbReference>
<keyword evidence="4" id="KW-0804">Transcription</keyword>
<dbReference type="EMBL" id="RXLQ01000007">
    <property type="protein sequence ID" value="RSZ58233.1"/>
    <property type="molecule type" value="Genomic_DNA"/>
</dbReference>
<dbReference type="InterPro" id="IPR000847">
    <property type="entry name" value="LysR_HTH_N"/>
</dbReference>
<reference evidence="6 7" key="1">
    <citation type="submission" date="2018-12" db="EMBL/GenBank/DDBJ databases">
        <authorList>
            <person name="Yang E."/>
        </authorList>
    </citation>
    <scope>NUCLEOTIDE SEQUENCE [LARGE SCALE GENOMIC DNA]</scope>
    <source>
        <strain evidence="6 7">SOD</strain>
    </source>
</reference>
<dbReference type="SUPFAM" id="SSF53850">
    <property type="entry name" value="Periplasmic binding protein-like II"/>
    <property type="match status" value="1"/>
</dbReference>
<keyword evidence="7" id="KW-1185">Reference proteome</keyword>
<proteinExistence type="inferred from homology"/>
<evidence type="ECO:0000256" key="1">
    <source>
        <dbReference type="ARBA" id="ARBA00009437"/>
    </source>
</evidence>
<dbReference type="GO" id="GO:0043565">
    <property type="term" value="F:sequence-specific DNA binding"/>
    <property type="evidence" value="ECO:0007669"/>
    <property type="project" value="TreeGrafter"/>
</dbReference>
<evidence type="ECO:0000256" key="3">
    <source>
        <dbReference type="ARBA" id="ARBA00023125"/>
    </source>
</evidence>
<organism evidence="6 7">
    <name type="scientific">Massilia atriviolacea</name>
    <dbReference type="NCBI Taxonomy" id="2495579"/>
    <lineage>
        <taxon>Bacteria</taxon>
        <taxon>Pseudomonadati</taxon>
        <taxon>Pseudomonadota</taxon>
        <taxon>Betaproteobacteria</taxon>
        <taxon>Burkholderiales</taxon>
        <taxon>Oxalobacteraceae</taxon>
        <taxon>Telluria group</taxon>
        <taxon>Massilia</taxon>
    </lineage>
</organism>
<sequence length="311" mass="33766">MHLDLTDVALFVRVCATRNLSAAGREFGLSPAASSARMAQLERQLGARLLHRTTRQIALSQDGETFLERAVALLDAAEQAHASVGTGREPQGLLRVAASVSFGRLHLMPWLPAFMERYPGLQLDLRLSDKVIDLAANGIDVTIRNGPLHDSALVARVLAPSRLLLVASPGYLARHGTPQRPQDLVRHQCLVLEGINPWNFRDTDGSLLSVRVGGRMRSDNGEAMRDAAMAGLGIALQSTWAVYQQLKSGALLPLLPGYPMALHSVVSAQYLNRSFLPPKTQAFIDYFAARFGPTPYWDEGLAQTGLDGIGN</sequence>
<dbReference type="CDD" id="cd08422">
    <property type="entry name" value="PBP2_CrgA_like"/>
    <property type="match status" value="1"/>
</dbReference>
<dbReference type="RefSeq" id="WP_126074806.1">
    <property type="nucleotide sequence ID" value="NZ_CP051166.1"/>
</dbReference>
<dbReference type="Pfam" id="PF03466">
    <property type="entry name" value="LysR_substrate"/>
    <property type="match status" value="1"/>
</dbReference>
<evidence type="ECO:0000259" key="5">
    <source>
        <dbReference type="PROSITE" id="PS50931"/>
    </source>
</evidence>
<dbReference type="SUPFAM" id="SSF46785">
    <property type="entry name" value="Winged helix' DNA-binding domain"/>
    <property type="match status" value="1"/>
</dbReference>
<accession>A0A430HL53</accession>
<dbReference type="InterPro" id="IPR036390">
    <property type="entry name" value="WH_DNA-bd_sf"/>
</dbReference>
<dbReference type="Gene3D" id="1.10.10.10">
    <property type="entry name" value="Winged helix-like DNA-binding domain superfamily/Winged helix DNA-binding domain"/>
    <property type="match status" value="1"/>
</dbReference>
<keyword evidence="2" id="KW-0805">Transcription regulation</keyword>
<dbReference type="GO" id="GO:0003700">
    <property type="term" value="F:DNA-binding transcription factor activity"/>
    <property type="evidence" value="ECO:0007669"/>
    <property type="project" value="InterPro"/>
</dbReference>
<gene>
    <name evidence="6" type="ORF">EJB06_14830</name>
</gene>
<dbReference type="GO" id="GO:0006351">
    <property type="term" value="P:DNA-templated transcription"/>
    <property type="evidence" value="ECO:0007669"/>
    <property type="project" value="TreeGrafter"/>
</dbReference>
<keyword evidence="3" id="KW-0238">DNA-binding</keyword>
<evidence type="ECO:0000313" key="7">
    <source>
        <dbReference type="Proteomes" id="UP000278085"/>
    </source>
</evidence>
<dbReference type="Gene3D" id="3.40.190.290">
    <property type="match status" value="1"/>
</dbReference>
<protein>
    <submittedName>
        <fullName evidence="6">LysR family transcriptional regulator</fullName>
    </submittedName>
</protein>
<dbReference type="PANTHER" id="PTHR30537:SF5">
    <property type="entry name" value="HTH-TYPE TRANSCRIPTIONAL ACTIVATOR TTDR-RELATED"/>
    <property type="match status" value="1"/>
</dbReference>
<dbReference type="Proteomes" id="UP000278085">
    <property type="component" value="Unassembled WGS sequence"/>
</dbReference>
<dbReference type="OrthoDB" id="9786526at2"/>
<evidence type="ECO:0000256" key="4">
    <source>
        <dbReference type="ARBA" id="ARBA00023163"/>
    </source>
</evidence>
<comment type="similarity">
    <text evidence="1">Belongs to the LysR transcriptional regulatory family.</text>
</comment>
<dbReference type="AlphaFoldDB" id="A0A430HL53"/>
<dbReference type="InterPro" id="IPR036388">
    <property type="entry name" value="WH-like_DNA-bd_sf"/>
</dbReference>
<evidence type="ECO:0000313" key="6">
    <source>
        <dbReference type="EMBL" id="RSZ58233.1"/>
    </source>
</evidence>
<dbReference type="PANTHER" id="PTHR30537">
    <property type="entry name" value="HTH-TYPE TRANSCRIPTIONAL REGULATOR"/>
    <property type="match status" value="1"/>
</dbReference>
<feature type="domain" description="HTH lysR-type" evidence="5">
    <location>
        <begin position="3"/>
        <end position="60"/>
    </location>
</feature>